<keyword evidence="3" id="KW-1185">Reference proteome</keyword>
<accession>A0AAN4ZGC8</accession>
<sequence length="354" mass="40603">MQRSEVGSAKSLHFITQGAYSHSMQQRQHKPYGQPAAPVGSTNPQDSQERLESEFEILNKELIDEIERKNERIHKLEKMLIESAIGALHSVTRPLVFKEQDKLSKPLICIQLENCNMLYFDNVKPFELFTNVGDSLANADLKLLEGEYDCSYRGTVENHAYFSTFRGKIIKFFRALIGNEEFCIEQINEMRTTELSLFKNEPLYFIERSKEWSVYQYHENYSESDGQSFDISQIDLLSKYERHYHRGMLYLFRETVTAAIRKVNAKVVTVEGPLLDADVTSFYAPPNCEFIYIVNSEHNVIIILNTVNLTVSQLCYEPPSDASNHTIVGIHQGVITMAFDGVRGRCLSTAKMPE</sequence>
<proteinExistence type="predicted"/>
<dbReference type="Proteomes" id="UP001328107">
    <property type="component" value="Unassembled WGS sequence"/>
</dbReference>
<dbReference type="EMBL" id="BTRK01000002">
    <property type="protein sequence ID" value="GMR39444.1"/>
    <property type="molecule type" value="Genomic_DNA"/>
</dbReference>
<gene>
    <name evidence="2" type="ORF">PMAYCL1PPCAC_09639</name>
</gene>
<evidence type="ECO:0000313" key="3">
    <source>
        <dbReference type="Proteomes" id="UP001328107"/>
    </source>
</evidence>
<dbReference type="AlphaFoldDB" id="A0AAN4ZGC8"/>
<comment type="caution">
    <text evidence="2">The sequence shown here is derived from an EMBL/GenBank/DDBJ whole genome shotgun (WGS) entry which is preliminary data.</text>
</comment>
<name>A0AAN4ZGC8_9BILA</name>
<feature type="region of interest" description="Disordered" evidence="1">
    <location>
        <begin position="20"/>
        <end position="50"/>
    </location>
</feature>
<protein>
    <submittedName>
        <fullName evidence="2">Uncharacterized protein</fullName>
    </submittedName>
</protein>
<evidence type="ECO:0000256" key="1">
    <source>
        <dbReference type="SAM" id="MobiDB-lite"/>
    </source>
</evidence>
<organism evidence="2 3">
    <name type="scientific">Pristionchus mayeri</name>
    <dbReference type="NCBI Taxonomy" id="1317129"/>
    <lineage>
        <taxon>Eukaryota</taxon>
        <taxon>Metazoa</taxon>
        <taxon>Ecdysozoa</taxon>
        <taxon>Nematoda</taxon>
        <taxon>Chromadorea</taxon>
        <taxon>Rhabditida</taxon>
        <taxon>Rhabditina</taxon>
        <taxon>Diplogasteromorpha</taxon>
        <taxon>Diplogasteroidea</taxon>
        <taxon>Neodiplogasteridae</taxon>
        <taxon>Pristionchus</taxon>
    </lineage>
</organism>
<reference evidence="3" key="1">
    <citation type="submission" date="2022-10" db="EMBL/GenBank/DDBJ databases">
        <title>Genome assembly of Pristionchus species.</title>
        <authorList>
            <person name="Yoshida K."/>
            <person name="Sommer R.J."/>
        </authorList>
    </citation>
    <scope>NUCLEOTIDE SEQUENCE [LARGE SCALE GENOMIC DNA]</scope>
    <source>
        <strain evidence="3">RS5460</strain>
    </source>
</reference>
<evidence type="ECO:0000313" key="2">
    <source>
        <dbReference type="EMBL" id="GMR39444.1"/>
    </source>
</evidence>